<sequence>MIKVVAENKIKQDKIEEFLALAAKLREATNTKDEGCIHYDLYQDFEDPSVLTFLEEWESMEALEKHIAADHFKEIVPQFESLVESKAMRLYKQAF</sequence>
<accession>A0ACD1AAV8</accession>
<dbReference type="EMBL" id="CP042469">
    <property type="protein sequence ID" value="QOX63419.1"/>
    <property type="molecule type" value="Genomic_DNA"/>
</dbReference>
<name>A0ACD1AAV8_9FIRM</name>
<evidence type="ECO:0000313" key="1">
    <source>
        <dbReference type="EMBL" id="QOX63419.1"/>
    </source>
</evidence>
<keyword evidence="2" id="KW-1185">Reference proteome</keyword>
<keyword evidence="1" id="KW-0560">Oxidoreductase</keyword>
<dbReference type="Proteomes" id="UP000594014">
    <property type="component" value="Chromosome"/>
</dbReference>
<gene>
    <name evidence="1" type="ORF">FRZ06_08665</name>
</gene>
<protein>
    <submittedName>
        <fullName evidence="1">Antibiotic biosynthesis monooxygenase</fullName>
    </submittedName>
</protein>
<keyword evidence="1" id="KW-0503">Monooxygenase</keyword>
<evidence type="ECO:0000313" key="2">
    <source>
        <dbReference type="Proteomes" id="UP000594014"/>
    </source>
</evidence>
<organism evidence="1 2">
    <name type="scientific">Anoxybacterium hadale</name>
    <dbReference type="NCBI Taxonomy" id="3408580"/>
    <lineage>
        <taxon>Bacteria</taxon>
        <taxon>Bacillati</taxon>
        <taxon>Bacillota</taxon>
        <taxon>Clostridia</taxon>
        <taxon>Peptostreptococcales</taxon>
        <taxon>Anaerovoracaceae</taxon>
        <taxon>Anoxybacterium</taxon>
    </lineage>
</organism>
<proteinExistence type="predicted"/>
<reference evidence="1" key="1">
    <citation type="submission" date="2019-08" db="EMBL/GenBank/DDBJ databases">
        <title>Genome sequence of Clostridiales bacterium MT110.</title>
        <authorList>
            <person name="Cao J."/>
        </authorList>
    </citation>
    <scope>NUCLEOTIDE SEQUENCE</scope>
    <source>
        <strain evidence="1">MT110</strain>
    </source>
</reference>